<feature type="domain" description="Aminoacyl-tRNA synthetase class II (D/K/N)" evidence="11">
    <location>
        <begin position="52"/>
        <end position="174"/>
    </location>
</feature>
<evidence type="ECO:0000256" key="8">
    <source>
        <dbReference type="ARBA" id="ARBA00022917"/>
    </source>
</evidence>
<keyword evidence="13" id="KW-1185">Reference proteome</keyword>
<evidence type="ECO:0000256" key="4">
    <source>
        <dbReference type="ARBA" id="ARBA00022490"/>
    </source>
</evidence>
<comment type="subcellular location">
    <subcellularLocation>
        <location evidence="1">Cytoplasm</location>
    </subcellularLocation>
</comment>
<dbReference type="GO" id="GO:0005829">
    <property type="term" value="C:cytosol"/>
    <property type="evidence" value="ECO:0007669"/>
    <property type="project" value="TreeGrafter"/>
</dbReference>
<comment type="similarity">
    <text evidence="2">Belongs to the class-II aminoacyl-tRNA synthetase family. Type 2 subfamily.</text>
</comment>
<dbReference type="InterPro" id="IPR004523">
    <property type="entry name" value="Asp-tRNA_synthase_2"/>
</dbReference>
<evidence type="ECO:0000256" key="1">
    <source>
        <dbReference type="ARBA" id="ARBA00004496"/>
    </source>
</evidence>
<dbReference type="GO" id="GO:0005524">
    <property type="term" value="F:ATP binding"/>
    <property type="evidence" value="ECO:0007669"/>
    <property type="project" value="UniProtKB-KW"/>
</dbReference>
<evidence type="ECO:0000259" key="11">
    <source>
        <dbReference type="Pfam" id="PF00152"/>
    </source>
</evidence>
<evidence type="ECO:0000256" key="9">
    <source>
        <dbReference type="ARBA" id="ARBA00023146"/>
    </source>
</evidence>
<reference evidence="12" key="1">
    <citation type="journal article" date="2018" name="DNA Res.">
        <title>Multiple hybrid de novo genome assembly of finger millet, an orphan allotetraploid crop.</title>
        <authorList>
            <person name="Hatakeyama M."/>
            <person name="Aluri S."/>
            <person name="Balachadran M.T."/>
            <person name="Sivarajan S.R."/>
            <person name="Patrignani A."/>
            <person name="Gruter S."/>
            <person name="Poveda L."/>
            <person name="Shimizu-Inatsugi R."/>
            <person name="Baeten J."/>
            <person name="Francoijs K.J."/>
            <person name="Nataraja K.N."/>
            <person name="Reddy Y.A.N."/>
            <person name="Phadnis S."/>
            <person name="Ravikumar R.L."/>
            <person name="Schlapbach R."/>
            <person name="Sreeman S.M."/>
            <person name="Shimizu K.K."/>
        </authorList>
    </citation>
    <scope>NUCLEOTIDE SEQUENCE</scope>
</reference>
<dbReference type="InterPro" id="IPR002312">
    <property type="entry name" value="Asp/Asn-tRNA-synth_IIb"/>
</dbReference>
<dbReference type="PANTHER" id="PTHR43450:SF1">
    <property type="entry name" value="ASPARTATE--TRNA LIGASE, CYTOPLASMIC"/>
    <property type="match status" value="1"/>
</dbReference>
<comment type="catalytic activity">
    <reaction evidence="10">
        <text>tRNA(Asp) + L-aspartate + ATP = L-aspartyl-tRNA(Asp) + AMP + diphosphate</text>
        <dbReference type="Rhea" id="RHEA:19649"/>
        <dbReference type="Rhea" id="RHEA-COMP:9660"/>
        <dbReference type="Rhea" id="RHEA-COMP:9678"/>
        <dbReference type="ChEBI" id="CHEBI:29991"/>
        <dbReference type="ChEBI" id="CHEBI:30616"/>
        <dbReference type="ChEBI" id="CHEBI:33019"/>
        <dbReference type="ChEBI" id="CHEBI:78442"/>
        <dbReference type="ChEBI" id="CHEBI:78516"/>
        <dbReference type="ChEBI" id="CHEBI:456215"/>
        <dbReference type="EC" id="6.1.1.12"/>
    </reaction>
</comment>
<dbReference type="EMBL" id="BQKI01000086">
    <property type="protein sequence ID" value="GJN34866.1"/>
    <property type="molecule type" value="Genomic_DNA"/>
</dbReference>
<dbReference type="GO" id="GO:0006422">
    <property type="term" value="P:aspartyl-tRNA aminoacylation"/>
    <property type="evidence" value="ECO:0007669"/>
    <property type="project" value="InterPro"/>
</dbReference>
<evidence type="ECO:0000256" key="6">
    <source>
        <dbReference type="ARBA" id="ARBA00022741"/>
    </source>
</evidence>
<dbReference type="SUPFAM" id="SSF55681">
    <property type="entry name" value="Class II aaRS and biotin synthetases"/>
    <property type="match status" value="1"/>
</dbReference>
<accession>A0AAV5FJ98</accession>
<dbReference type="PRINTS" id="PR01042">
    <property type="entry name" value="TRNASYNTHASP"/>
</dbReference>
<dbReference type="GO" id="GO:0017101">
    <property type="term" value="C:aminoacyl-tRNA synthetase multienzyme complex"/>
    <property type="evidence" value="ECO:0007669"/>
    <property type="project" value="TreeGrafter"/>
</dbReference>
<keyword evidence="9" id="KW-0030">Aminoacyl-tRNA synthetase</keyword>
<keyword evidence="5" id="KW-0436">Ligase</keyword>
<name>A0AAV5FJ98_ELECO</name>
<evidence type="ECO:0000256" key="5">
    <source>
        <dbReference type="ARBA" id="ARBA00022598"/>
    </source>
</evidence>
<dbReference type="InterPro" id="IPR004364">
    <property type="entry name" value="Aa-tRNA-synt_II"/>
</dbReference>
<evidence type="ECO:0000256" key="10">
    <source>
        <dbReference type="ARBA" id="ARBA00047904"/>
    </source>
</evidence>
<gene>
    <name evidence="12" type="primary">gb23567</name>
    <name evidence="12" type="ORF">PR202_gb23567</name>
</gene>
<keyword evidence="7" id="KW-0067">ATP-binding</keyword>
<proteinExistence type="inferred from homology"/>
<dbReference type="AlphaFoldDB" id="A0AAV5FJ98"/>
<organism evidence="12 13">
    <name type="scientific">Eleusine coracana subsp. coracana</name>
    <dbReference type="NCBI Taxonomy" id="191504"/>
    <lineage>
        <taxon>Eukaryota</taxon>
        <taxon>Viridiplantae</taxon>
        <taxon>Streptophyta</taxon>
        <taxon>Embryophyta</taxon>
        <taxon>Tracheophyta</taxon>
        <taxon>Spermatophyta</taxon>
        <taxon>Magnoliopsida</taxon>
        <taxon>Liliopsida</taxon>
        <taxon>Poales</taxon>
        <taxon>Poaceae</taxon>
        <taxon>PACMAD clade</taxon>
        <taxon>Chloridoideae</taxon>
        <taxon>Cynodonteae</taxon>
        <taxon>Eleusininae</taxon>
        <taxon>Eleusine</taxon>
    </lineage>
</organism>
<sequence length="254" mass="28795">MQCLQVEIQVRKIYCISRAIPTLPFSLEDAARSEAEFEKAEQAGEKLVRVGQDTRLNHRCLDLRTAGNQAIIRIKGQVKHKFGDFLLSKDFVEIETTKLTAGSSEGGAAVFKLQYYGQPACLAQSPQLYKQMSINGGFGRVFEVGPVYRAENSNTHRHLSEFIGLDAEMEIMEHYLRSAILLEAGMEVELMGDLNTEAEKKLGRLVKEKYGTDFFILYRYPSAVRPFYTMPCCENPAYSNSFDAFIRGRHYAHK</sequence>
<keyword evidence="4" id="KW-0963">Cytoplasm</keyword>
<evidence type="ECO:0000256" key="7">
    <source>
        <dbReference type="ARBA" id="ARBA00022840"/>
    </source>
</evidence>
<dbReference type="Pfam" id="PF00152">
    <property type="entry name" value="tRNA-synt_2"/>
    <property type="match status" value="1"/>
</dbReference>
<dbReference type="GO" id="GO:0004815">
    <property type="term" value="F:aspartate-tRNA ligase activity"/>
    <property type="evidence" value="ECO:0007669"/>
    <property type="project" value="UniProtKB-EC"/>
</dbReference>
<evidence type="ECO:0000256" key="3">
    <source>
        <dbReference type="ARBA" id="ARBA00012841"/>
    </source>
</evidence>
<dbReference type="InterPro" id="IPR045864">
    <property type="entry name" value="aa-tRNA-synth_II/BPL/LPL"/>
</dbReference>
<dbReference type="PANTHER" id="PTHR43450">
    <property type="entry name" value="ASPARTYL-TRNA SYNTHETASE"/>
    <property type="match status" value="1"/>
</dbReference>
<evidence type="ECO:0000256" key="2">
    <source>
        <dbReference type="ARBA" id="ARBA00005312"/>
    </source>
</evidence>
<dbReference type="Gene3D" id="3.30.930.10">
    <property type="entry name" value="Bira Bifunctional Protein, Domain 2"/>
    <property type="match status" value="2"/>
</dbReference>
<comment type="caution">
    <text evidence="12">The sequence shown here is derived from an EMBL/GenBank/DDBJ whole genome shotgun (WGS) entry which is preliminary data.</text>
</comment>
<keyword evidence="8" id="KW-0648">Protein biosynthesis</keyword>
<protein>
    <recommendedName>
        <fullName evidence="3">aspartate--tRNA ligase</fullName>
        <ecNumber evidence="3">6.1.1.12</ecNumber>
    </recommendedName>
</protein>
<reference evidence="12" key="2">
    <citation type="submission" date="2021-12" db="EMBL/GenBank/DDBJ databases">
        <title>Resequencing data analysis of finger millet.</title>
        <authorList>
            <person name="Hatakeyama M."/>
            <person name="Aluri S."/>
            <person name="Balachadran M.T."/>
            <person name="Sivarajan S.R."/>
            <person name="Poveda L."/>
            <person name="Shimizu-Inatsugi R."/>
            <person name="Schlapbach R."/>
            <person name="Sreeman S.M."/>
            <person name="Shimizu K.K."/>
        </authorList>
    </citation>
    <scope>NUCLEOTIDE SEQUENCE</scope>
</reference>
<dbReference type="EC" id="6.1.1.12" evidence="3"/>
<dbReference type="Proteomes" id="UP001054889">
    <property type="component" value="Unassembled WGS sequence"/>
</dbReference>
<keyword evidence="6" id="KW-0547">Nucleotide-binding</keyword>
<evidence type="ECO:0000313" key="13">
    <source>
        <dbReference type="Proteomes" id="UP001054889"/>
    </source>
</evidence>
<dbReference type="GO" id="GO:0003723">
    <property type="term" value="F:RNA binding"/>
    <property type="evidence" value="ECO:0007669"/>
    <property type="project" value="TreeGrafter"/>
</dbReference>
<evidence type="ECO:0000313" key="12">
    <source>
        <dbReference type="EMBL" id="GJN34866.1"/>
    </source>
</evidence>